<dbReference type="Gene3D" id="1.10.196.10">
    <property type="match status" value="1"/>
</dbReference>
<dbReference type="Pfam" id="PF00615">
    <property type="entry name" value="RGS"/>
    <property type="match status" value="1"/>
</dbReference>
<evidence type="ECO:0000313" key="5">
    <source>
        <dbReference type="RefSeq" id="XP_014673297.1"/>
    </source>
</evidence>
<dbReference type="Gene3D" id="1.10.167.10">
    <property type="entry name" value="Regulator of G-protein Signalling 4, domain 2"/>
    <property type="match status" value="1"/>
</dbReference>
<feature type="region of interest" description="Disordered" evidence="2">
    <location>
        <begin position="729"/>
        <end position="755"/>
    </location>
</feature>
<feature type="compositionally biased region" description="Basic residues" evidence="2">
    <location>
        <begin position="59"/>
        <end position="89"/>
    </location>
</feature>
<feature type="region of interest" description="Disordered" evidence="2">
    <location>
        <begin position="182"/>
        <end position="207"/>
    </location>
</feature>
<dbReference type="PANTHER" id="PTHR45945">
    <property type="entry name" value="REGULATOR OF G-PROTEIN SIGNALING LOCO"/>
    <property type="match status" value="1"/>
</dbReference>
<feature type="compositionally biased region" description="Low complexity" evidence="2">
    <location>
        <begin position="227"/>
        <end position="236"/>
    </location>
</feature>
<evidence type="ECO:0000256" key="1">
    <source>
        <dbReference type="ARBA" id="ARBA00022468"/>
    </source>
</evidence>
<reference evidence="5" key="1">
    <citation type="submission" date="2025-08" db="UniProtKB">
        <authorList>
            <consortium name="RefSeq"/>
        </authorList>
    </citation>
    <scope>IDENTIFICATION</scope>
</reference>
<dbReference type="SUPFAM" id="SSF48097">
    <property type="entry name" value="Regulator of G-protein signaling, RGS"/>
    <property type="match status" value="1"/>
</dbReference>
<feature type="domain" description="RGS" evidence="3">
    <location>
        <begin position="578"/>
        <end position="621"/>
    </location>
</feature>
<dbReference type="RefSeq" id="XP_014673297.1">
    <property type="nucleotide sequence ID" value="XM_014817811.1"/>
</dbReference>
<protein>
    <submittedName>
        <fullName evidence="5">Uncharacterized protein LOC106813626</fullName>
    </submittedName>
</protein>
<sequence length="995" mass="106855">MVSTLCDERRGRSTFYMSSSFVNMQMPVVRRRRRAGPERPRLRAVRTCVQRLAAAGLRGRPRARRHESIRPARSRCRRPRSAASRRRRTPASEDGLLRRLARRRTLSSAWHTLAADDDARCGKSEPATCFLDPRLARDRSPTRRAARWSVRCSGGAAGEACAAFPRSASPILRAIATLYRQNSDESTASHVSSLESESRARTEASTAAATQYAQMRYTWSGASVSSRASSESAAEPSPREGPAETTDEAEEAGGARHRVDPHDSVTSEVAAATTHAGGRDARGVESRAHQVAAPQDDGCSRASWSASASLPVPAVVAQPACRESAKPDARSIAGFDVRSVSKSIRSTDSSDASIHLAALLPPSPRARGTVAPRLQQVAPFPRSFRAAAAADEPNSAENLRASFRKLAETRKRQMVPRAPSPVRAASDAGGPPAKMQSLARGAQDGPLPMETWSVEGEVKMELTGNESMRESFTDNATTIVGKTSVETDGTNDAVFLHPGPVKVERVHSWSRGRSLHGGRKQSNANRSHESLAALKYHLDVPGRGWTTGSGQNLSELTDAAPGDVGVRTHGRVAGSAVCFERLLEDPSGQQVFTDFLKKQFSVENIVFWNTVKDFKKTGDSNTLNVSDYTETHHGDTVSLEVKVPVPAYNETVKGGNVLLMTSTPVPARINTGCVGNVSLSQMHVPDYTETECIGNVSLHRMDVLEHTETGCVGNVSLSQIHIPDCTETVHGGSDSMTSSPLSSYTETDSTGNVSLEEGSVSDISVSLEQSGVSDISASLEQANVSDSDFNETVYAGNVSLKQIGVPYFNVSLEQANVSDSDFNETVYAGNVSLEQIGVSDFNETVYAGNVSLEQIGVSDFNETVYAGNVSLDKKNKEEDDRRRSLLPWHKVTKKNIKRTESDQFSLRSSRSSLEGAVGGWGSVGGGAVRQRSLASCADLHTMEKSASVASIASFTSRESLTSLGRLSNTGDLGVRLCRIRLPNGSTSVMPANPGA</sequence>
<feature type="compositionally biased region" description="Polar residues" evidence="2">
    <location>
        <begin position="734"/>
        <end position="753"/>
    </location>
</feature>
<dbReference type="Proteomes" id="UP000695022">
    <property type="component" value="Unplaced"/>
</dbReference>
<evidence type="ECO:0000259" key="3">
    <source>
        <dbReference type="PROSITE" id="PS50132"/>
    </source>
</evidence>
<dbReference type="InterPro" id="IPR024066">
    <property type="entry name" value="RGS_subdom1/3"/>
</dbReference>
<feature type="compositionally biased region" description="Polar residues" evidence="2">
    <location>
        <begin position="182"/>
        <end position="191"/>
    </location>
</feature>
<dbReference type="PANTHER" id="PTHR45945:SF3">
    <property type="entry name" value="REGULATOR OF G-PROTEIN SIGNALING LOCO"/>
    <property type="match status" value="1"/>
</dbReference>
<name>A0ABM1EM76_PRICU</name>
<dbReference type="PROSITE" id="PS50132">
    <property type="entry name" value="RGS"/>
    <property type="match status" value="1"/>
</dbReference>
<keyword evidence="4" id="KW-1185">Reference proteome</keyword>
<organism evidence="4 5">
    <name type="scientific">Priapulus caudatus</name>
    <name type="common">Priapulid worm</name>
    <dbReference type="NCBI Taxonomy" id="37621"/>
    <lineage>
        <taxon>Eukaryota</taxon>
        <taxon>Metazoa</taxon>
        <taxon>Ecdysozoa</taxon>
        <taxon>Scalidophora</taxon>
        <taxon>Priapulida</taxon>
        <taxon>Priapulimorpha</taxon>
        <taxon>Priapulimorphida</taxon>
        <taxon>Priapulidae</taxon>
        <taxon>Priapulus</taxon>
    </lineage>
</organism>
<dbReference type="InterPro" id="IPR046995">
    <property type="entry name" value="RGS10/12/14-like"/>
</dbReference>
<evidence type="ECO:0000313" key="4">
    <source>
        <dbReference type="Proteomes" id="UP000695022"/>
    </source>
</evidence>
<accession>A0ABM1EM76</accession>
<dbReference type="PRINTS" id="PR01301">
    <property type="entry name" value="RGSPROTEIN"/>
</dbReference>
<dbReference type="InterPro" id="IPR036305">
    <property type="entry name" value="RGS_sf"/>
</dbReference>
<feature type="compositionally biased region" description="Basic and acidic residues" evidence="2">
    <location>
        <begin position="277"/>
        <end position="288"/>
    </location>
</feature>
<feature type="region of interest" description="Disordered" evidence="2">
    <location>
        <begin position="411"/>
        <end position="447"/>
    </location>
</feature>
<feature type="region of interest" description="Disordered" evidence="2">
    <location>
        <begin position="55"/>
        <end position="95"/>
    </location>
</feature>
<dbReference type="GeneID" id="106813626"/>
<keyword evidence="1" id="KW-0343">GTPase activation</keyword>
<evidence type="ECO:0000256" key="2">
    <source>
        <dbReference type="SAM" id="MobiDB-lite"/>
    </source>
</evidence>
<feature type="compositionally biased region" description="Basic and acidic residues" evidence="2">
    <location>
        <begin position="253"/>
        <end position="265"/>
    </location>
</feature>
<feature type="region of interest" description="Disordered" evidence="2">
    <location>
        <begin position="227"/>
        <end position="303"/>
    </location>
</feature>
<dbReference type="InterPro" id="IPR044926">
    <property type="entry name" value="RGS_subdomain_2"/>
</dbReference>
<dbReference type="InterPro" id="IPR016137">
    <property type="entry name" value="RGS"/>
</dbReference>
<proteinExistence type="predicted"/>
<gene>
    <name evidence="5" type="primary">LOC106813626</name>
</gene>